<evidence type="ECO:0000313" key="11">
    <source>
        <dbReference type="Proteomes" id="UP000545507"/>
    </source>
</evidence>
<keyword evidence="6 8" id="KW-1133">Transmembrane helix</keyword>
<dbReference type="RefSeq" id="WP_177132230.1">
    <property type="nucleotide sequence ID" value="NZ_VYGV01000001.1"/>
</dbReference>
<evidence type="ECO:0000256" key="1">
    <source>
        <dbReference type="ARBA" id="ARBA00004651"/>
    </source>
</evidence>
<evidence type="ECO:0000313" key="10">
    <source>
        <dbReference type="EMBL" id="NWF43773.1"/>
    </source>
</evidence>
<comment type="caution">
    <text evidence="10">The sequence shown here is derived from an EMBL/GenBank/DDBJ whole genome shotgun (WGS) entry which is preliminary data.</text>
</comment>
<proteinExistence type="inferred from homology"/>
<dbReference type="GO" id="GO:0005886">
    <property type="term" value="C:plasma membrane"/>
    <property type="evidence" value="ECO:0007669"/>
    <property type="project" value="UniProtKB-SubCell"/>
</dbReference>
<dbReference type="Gene3D" id="1.10.3720.10">
    <property type="entry name" value="MetI-like"/>
    <property type="match status" value="1"/>
</dbReference>
<reference evidence="10 11" key="1">
    <citation type="submission" date="2019-09" db="EMBL/GenBank/DDBJ databases">
        <title>Hydrogenophaga aromatica sp. nov., isolated from a para-xylene-degrading enrichment culture.</title>
        <authorList>
            <person name="Tancsics A."/>
            <person name="Banerjee S."/>
        </authorList>
    </citation>
    <scope>NUCLEOTIDE SEQUENCE [LARGE SCALE GENOMIC DNA]</scope>
    <source>
        <strain evidence="10 11">D2P1</strain>
    </source>
</reference>
<dbReference type="Proteomes" id="UP000545507">
    <property type="component" value="Unassembled WGS sequence"/>
</dbReference>
<evidence type="ECO:0000256" key="7">
    <source>
        <dbReference type="ARBA" id="ARBA00023136"/>
    </source>
</evidence>
<feature type="transmembrane region" description="Helical" evidence="8">
    <location>
        <begin position="72"/>
        <end position="96"/>
    </location>
</feature>
<dbReference type="SUPFAM" id="SSF161098">
    <property type="entry name" value="MetI-like"/>
    <property type="match status" value="1"/>
</dbReference>
<dbReference type="PANTHER" id="PTHR43848">
    <property type="entry name" value="PUTRESCINE TRANSPORT SYSTEM PERMEASE PROTEIN POTI"/>
    <property type="match status" value="1"/>
</dbReference>
<evidence type="ECO:0000256" key="3">
    <source>
        <dbReference type="ARBA" id="ARBA00022448"/>
    </source>
</evidence>
<accession>A0A7Y8GT88</accession>
<dbReference type="GO" id="GO:0055085">
    <property type="term" value="P:transmembrane transport"/>
    <property type="evidence" value="ECO:0007669"/>
    <property type="project" value="InterPro"/>
</dbReference>
<feature type="domain" description="ABC transmembrane type-1" evidence="9">
    <location>
        <begin position="73"/>
        <end position="280"/>
    </location>
</feature>
<dbReference type="CDD" id="cd06261">
    <property type="entry name" value="TM_PBP2"/>
    <property type="match status" value="1"/>
</dbReference>
<keyword evidence="5 8" id="KW-0812">Transmembrane</keyword>
<feature type="transmembrane region" description="Helical" evidence="8">
    <location>
        <begin position="205"/>
        <end position="226"/>
    </location>
</feature>
<dbReference type="InterPro" id="IPR000515">
    <property type="entry name" value="MetI-like"/>
</dbReference>
<comment type="subcellular location">
    <subcellularLocation>
        <location evidence="1 8">Cell membrane</location>
        <topology evidence="1 8">Multi-pass membrane protein</topology>
    </subcellularLocation>
</comment>
<protein>
    <submittedName>
        <fullName evidence="10">ABC transporter permease</fullName>
    </submittedName>
</protein>
<dbReference type="PANTHER" id="PTHR43848:SF2">
    <property type="entry name" value="PUTRESCINE TRANSPORT SYSTEM PERMEASE PROTEIN POTI"/>
    <property type="match status" value="1"/>
</dbReference>
<keyword evidence="3 8" id="KW-0813">Transport</keyword>
<gene>
    <name evidence="10" type="ORF">F3K02_00635</name>
</gene>
<evidence type="ECO:0000256" key="4">
    <source>
        <dbReference type="ARBA" id="ARBA00022475"/>
    </source>
</evidence>
<name>A0A7Y8GT88_9BURK</name>
<organism evidence="10 11">
    <name type="scientific">Hydrogenophaga aromaticivorans</name>
    <dbReference type="NCBI Taxonomy" id="2610898"/>
    <lineage>
        <taxon>Bacteria</taxon>
        <taxon>Pseudomonadati</taxon>
        <taxon>Pseudomonadota</taxon>
        <taxon>Betaproteobacteria</taxon>
        <taxon>Burkholderiales</taxon>
        <taxon>Comamonadaceae</taxon>
        <taxon>Hydrogenophaga</taxon>
    </lineage>
</organism>
<keyword evidence="11" id="KW-1185">Reference proteome</keyword>
<dbReference type="EMBL" id="VYGV01000001">
    <property type="protein sequence ID" value="NWF43773.1"/>
    <property type="molecule type" value="Genomic_DNA"/>
</dbReference>
<feature type="transmembrane region" description="Helical" evidence="8">
    <location>
        <begin position="261"/>
        <end position="287"/>
    </location>
</feature>
<feature type="transmembrane region" description="Helical" evidence="8">
    <location>
        <begin position="12"/>
        <end position="38"/>
    </location>
</feature>
<feature type="transmembrane region" description="Helical" evidence="8">
    <location>
        <begin position="154"/>
        <end position="184"/>
    </location>
</feature>
<comment type="similarity">
    <text evidence="2">Belongs to the binding-protein-dependent transport system permease family. CysTW subfamily.</text>
</comment>
<evidence type="ECO:0000256" key="8">
    <source>
        <dbReference type="RuleBase" id="RU363032"/>
    </source>
</evidence>
<dbReference type="PROSITE" id="PS50928">
    <property type="entry name" value="ABC_TM1"/>
    <property type="match status" value="1"/>
</dbReference>
<dbReference type="AlphaFoldDB" id="A0A7Y8GT88"/>
<dbReference type="Pfam" id="PF00528">
    <property type="entry name" value="BPD_transp_1"/>
    <property type="match status" value="1"/>
</dbReference>
<feature type="transmembrane region" description="Helical" evidence="8">
    <location>
        <begin position="108"/>
        <end position="134"/>
    </location>
</feature>
<dbReference type="InterPro" id="IPR051789">
    <property type="entry name" value="Bact_Polyamine_Transport"/>
</dbReference>
<dbReference type="InterPro" id="IPR035906">
    <property type="entry name" value="MetI-like_sf"/>
</dbReference>
<evidence type="ECO:0000259" key="9">
    <source>
        <dbReference type="PROSITE" id="PS50928"/>
    </source>
</evidence>
<evidence type="ECO:0000256" key="5">
    <source>
        <dbReference type="ARBA" id="ARBA00022692"/>
    </source>
</evidence>
<sequence>MAHTTESRAPGFWPLAAVFALFVLFMYGPMFVIFVLSFQGPEGGLTFPLRGVSLHWFRQLAEGLGTVDIGAAFLRSLMLGGVVMLFTVLLSVLAGLAFRKKLSGGNALFYVTVASLIMPSIIVSLGIGLQFRLLDGGLKWLLEAVGATSTLEEYGTALGLFTSALGAHLTWTLPFGLLIMFAVFNRFNPAYEEAARDLGATPWQTFRHVVLPLIGPSVVGIGMFGFTLSWDEIARTSQAIGDVNTLPLELQGLTSTVTTPAIYALGTVTTVVSFAVIGVTVGLAMLLGRHKKGHAG</sequence>
<evidence type="ECO:0000256" key="2">
    <source>
        <dbReference type="ARBA" id="ARBA00007069"/>
    </source>
</evidence>
<evidence type="ECO:0000256" key="6">
    <source>
        <dbReference type="ARBA" id="ARBA00022989"/>
    </source>
</evidence>
<keyword evidence="4" id="KW-1003">Cell membrane</keyword>
<keyword evidence="7 8" id="KW-0472">Membrane</keyword>